<dbReference type="InterPro" id="IPR000253">
    <property type="entry name" value="FHA_dom"/>
</dbReference>
<dbReference type="InterPro" id="IPR008984">
    <property type="entry name" value="SMAD_FHA_dom_sf"/>
</dbReference>
<dbReference type="RefSeq" id="XP_035318731.1">
    <property type="nucleotide sequence ID" value="XM_035465466.1"/>
</dbReference>
<keyword evidence="3" id="KW-1185">Reference proteome</keyword>
<comment type="caution">
    <text evidence="2">The sequence shown here is derived from an EMBL/GenBank/DDBJ whole genome shotgun (WGS) entry which is preliminary data.</text>
</comment>
<organism evidence="2 3">
    <name type="scientific">Geosmithia morbida</name>
    <dbReference type="NCBI Taxonomy" id="1094350"/>
    <lineage>
        <taxon>Eukaryota</taxon>
        <taxon>Fungi</taxon>
        <taxon>Dikarya</taxon>
        <taxon>Ascomycota</taxon>
        <taxon>Pezizomycotina</taxon>
        <taxon>Sordariomycetes</taxon>
        <taxon>Hypocreomycetidae</taxon>
        <taxon>Hypocreales</taxon>
        <taxon>Bionectriaceae</taxon>
        <taxon>Geosmithia</taxon>
    </lineage>
</organism>
<accession>A0A9P5D329</accession>
<reference evidence="2" key="1">
    <citation type="submission" date="2020-03" db="EMBL/GenBank/DDBJ databases">
        <title>Site-based positive gene gene selection in Geosmithia morbida across the United States reveals a broad range of putative effectors and factors for local host and environmental adapation.</title>
        <authorList>
            <person name="Onufrak A."/>
            <person name="Murdoch R.W."/>
            <person name="Gazis R."/>
            <person name="Huff M."/>
            <person name="Staton M."/>
            <person name="Klingeman W."/>
            <person name="Hadziabdic D."/>
        </authorList>
    </citation>
    <scope>NUCLEOTIDE SEQUENCE</scope>
    <source>
        <strain evidence="2">1262</strain>
    </source>
</reference>
<gene>
    <name evidence="2" type="ORF">GMORB2_3490</name>
</gene>
<name>A0A9P5D329_9HYPO</name>
<dbReference type="SUPFAM" id="SSF49879">
    <property type="entry name" value="SMAD/FHA domain"/>
    <property type="match status" value="1"/>
</dbReference>
<protein>
    <submittedName>
        <fullName evidence="2">FHA domain</fullName>
    </submittedName>
</protein>
<evidence type="ECO:0000313" key="2">
    <source>
        <dbReference type="EMBL" id="KAF4120079.1"/>
    </source>
</evidence>
<evidence type="ECO:0000259" key="1">
    <source>
        <dbReference type="PROSITE" id="PS50006"/>
    </source>
</evidence>
<evidence type="ECO:0000313" key="3">
    <source>
        <dbReference type="Proteomes" id="UP000749293"/>
    </source>
</evidence>
<dbReference type="EMBL" id="JAANYQ010000019">
    <property type="protein sequence ID" value="KAF4120079.1"/>
    <property type="molecule type" value="Genomic_DNA"/>
</dbReference>
<proteinExistence type="predicted"/>
<dbReference type="GeneID" id="55969718"/>
<dbReference type="PROSITE" id="PS50006">
    <property type="entry name" value="FHA_DOMAIN"/>
    <property type="match status" value="1"/>
</dbReference>
<dbReference type="AlphaFoldDB" id="A0A9P5D329"/>
<feature type="domain" description="FHA" evidence="1">
    <location>
        <begin position="78"/>
        <end position="124"/>
    </location>
</feature>
<dbReference type="OrthoDB" id="10252171at2759"/>
<dbReference type="Gene3D" id="2.60.200.20">
    <property type="match status" value="1"/>
</dbReference>
<dbReference type="Proteomes" id="UP000749293">
    <property type="component" value="Unassembled WGS sequence"/>
</dbReference>
<dbReference type="Pfam" id="PF00498">
    <property type="entry name" value="FHA"/>
    <property type="match status" value="1"/>
</dbReference>
<sequence>MTSHQDVIAWLVPTARGTSSDKATQMPENMSRTIDISSSSTSPYLTSHISNLSTATICRPERALQLTFDQPLKRRGRIVLGTDARTCDLSLPRVAGVDGQHCTISFDSQSRLVLQDTSTRGTQVWYGSESSGDKTNHIWVLSGSTQRVTIDIQGLRFHIVVNEYPGKDPVAYQAKVDEFSLQPPWADLITPDWDRASVDPVLPLFTSQPLFRHIFVKGVVHDEGRGELYLWNMARPWEPMVKA</sequence>